<reference evidence="1" key="1">
    <citation type="submission" date="2022-11" db="EMBL/GenBank/DDBJ databases">
        <title>Centuries of genome instability and evolution in soft-shell clam transmissible cancer (bioRxiv).</title>
        <authorList>
            <person name="Hart S.F.M."/>
            <person name="Yonemitsu M.A."/>
            <person name="Giersch R.M."/>
            <person name="Beal B.F."/>
            <person name="Arriagada G."/>
            <person name="Davis B.W."/>
            <person name="Ostrander E.A."/>
            <person name="Goff S.P."/>
            <person name="Metzger M.J."/>
        </authorList>
    </citation>
    <scope>NUCLEOTIDE SEQUENCE</scope>
    <source>
        <strain evidence="1">MELC-2E11</strain>
        <tissue evidence="1">Siphon/mantle</tissue>
    </source>
</reference>
<feature type="non-terminal residue" evidence="1">
    <location>
        <position position="100"/>
    </location>
</feature>
<dbReference type="EMBL" id="CP111028">
    <property type="protein sequence ID" value="WAR30996.1"/>
    <property type="molecule type" value="Genomic_DNA"/>
</dbReference>
<protein>
    <submittedName>
        <fullName evidence="1">Uncharacterized protein</fullName>
    </submittedName>
</protein>
<evidence type="ECO:0000313" key="1">
    <source>
        <dbReference type="EMBL" id="WAR30996.1"/>
    </source>
</evidence>
<keyword evidence="2" id="KW-1185">Reference proteome</keyword>
<sequence length="100" mass="11301">SCHVCTGPLVICENLHRPQACDPPNNYCINHIVNHNDGCGNFDTCYREWWQGTSDEDKCEDLSTNNQKLDFQCTFCCVSDNCNIPVRPAESTLYKPKLSA</sequence>
<dbReference type="Proteomes" id="UP001164746">
    <property type="component" value="Chromosome 17"/>
</dbReference>
<proteinExistence type="predicted"/>
<organism evidence="1 2">
    <name type="scientific">Mya arenaria</name>
    <name type="common">Soft-shell clam</name>
    <dbReference type="NCBI Taxonomy" id="6604"/>
    <lineage>
        <taxon>Eukaryota</taxon>
        <taxon>Metazoa</taxon>
        <taxon>Spiralia</taxon>
        <taxon>Lophotrochozoa</taxon>
        <taxon>Mollusca</taxon>
        <taxon>Bivalvia</taxon>
        <taxon>Autobranchia</taxon>
        <taxon>Heteroconchia</taxon>
        <taxon>Euheterodonta</taxon>
        <taxon>Imparidentia</taxon>
        <taxon>Neoheterodontei</taxon>
        <taxon>Myida</taxon>
        <taxon>Myoidea</taxon>
        <taxon>Myidae</taxon>
        <taxon>Mya</taxon>
    </lineage>
</organism>
<evidence type="ECO:0000313" key="2">
    <source>
        <dbReference type="Proteomes" id="UP001164746"/>
    </source>
</evidence>
<gene>
    <name evidence="1" type="ORF">MAR_033538</name>
</gene>
<name>A0ABY7GD18_MYAAR</name>
<accession>A0ABY7GD18</accession>